<comment type="caution">
    <text evidence="2">The sequence shown here is derived from an EMBL/GenBank/DDBJ whole genome shotgun (WGS) entry which is preliminary data.</text>
</comment>
<protein>
    <submittedName>
        <fullName evidence="2">Uncharacterized protein</fullName>
    </submittedName>
</protein>
<dbReference type="Proteomes" id="UP000266723">
    <property type="component" value="Unassembled WGS sequence"/>
</dbReference>
<dbReference type="Gene3D" id="1.20.1270.70">
    <property type="entry name" value="Designed single chain three-helix bundle"/>
    <property type="match status" value="1"/>
</dbReference>
<evidence type="ECO:0000313" key="3">
    <source>
        <dbReference type="Proteomes" id="UP000266723"/>
    </source>
</evidence>
<organism evidence="2 3">
    <name type="scientific">Brassica cretica</name>
    <name type="common">Mustard</name>
    <dbReference type="NCBI Taxonomy" id="69181"/>
    <lineage>
        <taxon>Eukaryota</taxon>
        <taxon>Viridiplantae</taxon>
        <taxon>Streptophyta</taxon>
        <taxon>Embryophyta</taxon>
        <taxon>Tracheophyta</taxon>
        <taxon>Spermatophyta</taxon>
        <taxon>Magnoliopsida</taxon>
        <taxon>eudicotyledons</taxon>
        <taxon>Gunneridae</taxon>
        <taxon>Pentapetalae</taxon>
        <taxon>rosids</taxon>
        <taxon>malvids</taxon>
        <taxon>Brassicales</taxon>
        <taxon>Brassicaceae</taxon>
        <taxon>Brassiceae</taxon>
        <taxon>Brassica</taxon>
    </lineage>
</organism>
<feature type="coiled-coil region" evidence="1">
    <location>
        <begin position="5"/>
        <end position="32"/>
    </location>
</feature>
<evidence type="ECO:0000313" key="2">
    <source>
        <dbReference type="EMBL" id="KAF3543142.1"/>
    </source>
</evidence>
<gene>
    <name evidence="2" type="ORF">DY000_02003389</name>
</gene>
<name>A0ABQ7BV07_BRACR</name>
<reference evidence="2 3" key="1">
    <citation type="journal article" date="2020" name="BMC Genomics">
        <title>Intraspecific diversification of the crop wild relative Brassica cretica Lam. using demographic model selection.</title>
        <authorList>
            <person name="Kioukis A."/>
            <person name="Michalopoulou V.A."/>
            <person name="Briers L."/>
            <person name="Pirintsos S."/>
            <person name="Studholme D.J."/>
            <person name="Pavlidis P."/>
            <person name="Sarris P.F."/>
        </authorList>
    </citation>
    <scope>NUCLEOTIDE SEQUENCE [LARGE SCALE GENOMIC DNA]</scope>
    <source>
        <strain evidence="3">cv. PFS-1207/04</strain>
    </source>
</reference>
<accession>A0ABQ7BV07</accession>
<keyword evidence="1" id="KW-0175">Coiled coil</keyword>
<proteinExistence type="predicted"/>
<evidence type="ECO:0000256" key="1">
    <source>
        <dbReference type="SAM" id="Coils"/>
    </source>
</evidence>
<dbReference type="EMBL" id="QGKV02000832">
    <property type="protein sequence ID" value="KAF3543142.1"/>
    <property type="molecule type" value="Genomic_DNA"/>
</dbReference>
<keyword evidence="3" id="KW-1185">Reference proteome</keyword>
<sequence>MMTRLEESMQRIGALDNTVDELRRRFESLDERFNRFVATTEVNNQRRRRRWMSDSRLSSQH</sequence>